<dbReference type="PANTHER" id="PTHR19384">
    <property type="entry name" value="NITRIC OXIDE SYNTHASE-RELATED"/>
    <property type="match status" value="1"/>
</dbReference>
<dbReference type="Proteomes" id="UP000056905">
    <property type="component" value="Chromosome"/>
</dbReference>
<keyword evidence="9" id="KW-1185">Reference proteome</keyword>
<dbReference type="SUPFAM" id="SSF52343">
    <property type="entry name" value="Ferredoxin reductase-like, C-terminal NADP-linked domain"/>
    <property type="match status" value="1"/>
</dbReference>
<evidence type="ECO:0000256" key="2">
    <source>
        <dbReference type="ARBA" id="ARBA00022643"/>
    </source>
</evidence>
<dbReference type="GO" id="GO:0010181">
    <property type="term" value="F:FMN binding"/>
    <property type="evidence" value="ECO:0007669"/>
    <property type="project" value="InterPro"/>
</dbReference>
<dbReference type="STRING" id="69395.AQ619_03705"/>
<feature type="transmembrane region" description="Helical" evidence="5">
    <location>
        <begin position="12"/>
        <end position="31"/>
    </location>
</feature>
<gene>
    <name evidence="8" type="ORF">AQ619_03705</name>
</gene>
<dbReference type="InterPro" id="IPR017927">
    <property type="entry name" value="FAD-bd_FR_type"/>
</dbReference>
<dbReference type="OrthoDB" id="9791166at2"/>
<accession>A0A0N7JH65</accession>
<evidence type="ECO:0000313" key="8">
    <source>
        <dbReference type="EMBL" id="ALL12530.1"/>
    </source>
</evidence>
<keyword evidence="5" id="KW-0472">Membrane</keyword>
<dbReference type="EMBL" id="CP013002">
    <property type="protein sequence ID" value="ALL12530.1"/>
    <property type="molecule type" value="Genomic_DNA"/>
</dbReference>
<evidence type="ECO:0000259" key="7">
    <source>
        <dbReference type="PROSITE" id="PS51384"/>
    </source>
</evidence>
<keyword evidence="3" id="KW-0813">Transport</keyword>
<evidence type="ECO:0000256" key="1">
    <source>
        <dbReference type="ARBA" id="ARBA00022630"/>
    </source>
</evidence>
<dbReference type="PRINTS" id="PR00371">
    <property type="entry name" value="FPNCR"/>
</dbReference>
<evidence type="ECO:0000256" key="5">
    <source>
        <dbReference type="SAM" id="Phobius"/>
    </source>
</evidence>
<dbReference type="AlphaFoldDB" id="A0A0N7JH65"/>
<dbReference type="Pfam" id="PF00258">
    <property type="entry name" value="Flavodoxin_1"/>
    <property type="match status" value="1"/>
</dbReference>
<keyword evidence="1" id="KW-0285">Flavoprotein</keyword>
<dbReference type="SUPFAM" id="SSF63380">
    <property type="entry name" value="Riboflavin synthase domain-like"/>
    <property type="match status" value="1"/>
</dbReference>
<dbReference type="GO" id="GO:0050660">
    <property type="term" value="F:flavin adenine dinucleotide binding"/>
    <property type="evidence" value="ECO:0007669"/>
    <property type="project" value="TreeGrafter"/>
</dbReference>
<dbReference type="InterPro" id="IPR001709">
    <property type="entry name" value="Flavoprot_Pyr_Nucl_cyt_Rdtase"/>
</dbReference>
<keyword evidence="5" id="KW-1133">Transmembrane helix</keyword>
<dbReference type="InterPro" id="IPR001433">
    <property type="entry name" value="OxRdtase_FAD/NAD-bd"/>
</dbReference>
<proteinExistence type="predicted"/>
<dbReference type="GO" id="GO:0003958">
    <property type="term" value="F:NADPH-hemoprotein reductase activity"/>
    <property type="evidence" value="ECO:0007669"/>
    <property type="project" value="UniProtKB-EC"/>
</dbReference>
<feature type="domain" description="FAD-binding FR-type" evidence="7">
    <location>
        <begin position="206"/>
        <end position="323"/>
    </location>
</feature>
<dbReference type="KEGG" id="chq:AQ619_03705"/>
<dbReference type="Pfam" id="PF00175">
    <property type="entry name" value="NAD_binding_1"/>
    <property type="match status" value="1"/>
</dbReference>
<dbReference type="InterPro" id="IPR001094">
    <property type="entry name" value="Flavdoxin-like"/>
</dbReference>
<dbReference type="PROSITE" id="PS51384">
    <property type="entry name" value="FAD_FR"/>
    <property type="match status" value="1"/>
</dbReference>
<dbReference type="Gene3D" id="3.40.50.80">
    <property type="entry name" value="Nucleotide-binding domain of ferredoxin-NADP reductase (FNR) module"/>
    <property type="match status" value="1"/>
</dbReference>
<dbReference type="Gene3D" id="2.40.30.10">
    <property type="entry name" value="Translation factors"/>
    <property type="match status" value="1"/>
</dbReference>
<dbReference type="PRINTS" id="PR00369">
    <property type="entry name" value="FLAVODOXIN"/>
</dbReference>
<keyword evidence="5" id="KW-0812">Transmembrane</keyword>
<reference evidence="8 9" key="1">
    <citation type="submission" date="2015-10" db="EMBL/GenBank/DDBJ databases">
        <title>Conservation of the essential genome among Caulobacter and Brevundimonas species.</title>
        <authorList>
            <person name="Scott D."/>
            <person name="Ely B."/>
        </authorList>
    </citation>
    <scope>NUCLEOTIDE SEQUENCE [LARGE SCALE GENOMIC DNA]</scope>
    <source>
        <strain evidence="8 9">CB4</strain>
    </source>
</reference>
<dbReference type="InterPro" id="IPR008254">
    <property type="entry name" value="Flavodoxin/NO_synth"/>
</dbReference>
<dbReference type="GO" id="GO:0005829">
    <property type="term" value="C:cytosol"/>
    <property type="evidence" value="ECO:0007669"/>
    <property type="project" value="TreeGrafter"/>
</dbReference>
<sequence length="455" mass="48530">MIEALDPQTRRVLAAALVALAWLALCALIAGREVLRRRARLRAVADLARGTGEPVLVAFASQTGFAEDLAQATATALTASGTPVTLRDLSEVTAADLTAARRALFVVSTTGEGDAPDPARAFIRDVIGTRPDLSGLKHGVLALGDSSYAQYCAFGRSLDGWLTDCGAQPLFDRVEVDDGDPAALQTWRERLAALTGQGEAVAWTEPAHGAWRLAGRRHLNPGSPGGEAWSVRLEPVEGPVDWSAGDLFELVTETGDATRDYSIASVPEDGGVELIVRLVQTEDGRLGLGSGWLCRLAPEGGILQGRVRTNRSFHAPDGDAPLILIGAGTGLAGLRAHIKARAAQGRHRNWLLFGERTLAHDYLHREELEAWTASGVLQRLDLAFSRDQAERIYVQDRLRAAAHEVRASVAEGATVLVCGALEGMSQDVHAALTDILGAPALDALAEAGRYRRDVY</sequence>
<dbReference type="SUPFAM" id="SSF52218">
    <property type="entry name" value="Flavoproteins"/>
    <property type="match status" value="1"/>
</dbReference>
<name>A0A0N7JH65_9CAUL</name>
<feature type="domain" description="Flavodoxin-like" evidence="6">
    <location>
        <begin position="55"/>
        <end position="192"/>
    </location>
</feature>
<protein>
    <recommendedName>
        <fullName evidence="4">NADPH--hemoprotein reductase</fullName>
        <ecNumber evidence="4">1.6.2.4</ecNumber>
    </recommendedName>
</protein>
<evidence type="ECO:0000259" key="6">
    <source>
        <dbReference type="PROSITE" id="PS50902"/>
    </source>
</evidence>
<dbReference type="Gene3D" id="3.40.50.360">
    <property type="match status" value="1"/>
</dbReference>
<keyword evidence="3" id="KW-0249">Electron transport</keyword>
<evidence type="ECO:0000256" key="3">
    <source>
        <dbReference type="ARBA" id="ARBA00022982"/>
    </source>
</evidence>
<dbReference type="EC" id="1.6.2.4" evidence="4"/>
<organism evidence="8 9">
    <name type="scientific">Caulobacter henricii</name>
    <dbReference type="NCBI Taxonomy" id="69395"/>
    <lineage>
        <taxon>Bacteria</taxon>
        <taxon>Pseudomonadati</taxon>
        <taxon>Pseudomonadota</taxon>
        <taxon>Alphaproteobacteria</taxon>
        <taxon>Caulobacterales</taxon>
        <taxon>Caulobacteraceae</taxon>
        <taxon>Caulobacter</taxon>
    </lineage>
</organism>
<keyword evidence="2" id="KW-0288">FMN</keyword>
<dbReference type="InterPro" id="IPR029039">
    <property type="entry name" value="Flavoprotein-like_sf"/>
</dbReference>
<dbReference type="CDD" id="cd06200">
    <property type="entry name" value="SiR_like1"/>
    <property type="match status" value="1"/>
</dbReference>
<dbReference type="PROSITE" id="PS50902">
    <property type="entry name" value="FLAVODOXIN_LIKE"/>
    <property type="match status" value="1"/>
</dbReference>
<evidence type="ECO:0000313" key="9">
    <source>
        <dbReference type="Proteomes" id="UP000056905"/>
    </source>
</evidence>
<dbReference type="PANTHER" id="PTHR19384:SF17">
    <property type="entry name" value="NADPH--CYTOCHROME P450 REDUCTASE"/>
    <property type="match status" value="1"/>
</dbReference>
<evidence type="ECO:0000256" key="4">
    <source>
        <dbReference type="ARBA" id="ARBA00023797"/>
    </source>
</evidence>
<dbReference type="InterPro" id="IPR039261">
    <property type="entry name" value="FNR_nucleotide-bd"/>
</dbReference>
<dbReference type="InterPro" id="IPR017938">
    <property type="entry name" value="Riboflavin_synthase-like_b-brl"/>
</dbReference>
<dbReference type="RefSeq" id="WP_062144426.1">
    <property type="nucleotide sequence ID" value="NZ_CP013002.1"/>
</dbReference>